<dbReference type="InterPro" id="IPR005331">
    <property type="entry name" value="Sulfotransferase"/>
</dbReference>
<gene>
    <name evidence="1" type="ORF">C2E21_8918</name>
</gene>
<evidence type="ECO:0008006" key="3">
    <source>
        <dbReference type="Google" id="ProtNLM"/>
    </source>
</evidence>
<dbReference type="OrthoDB" id="48731at2759"/>
<proteinExistence type="predicted"/>
<evidence type="ECO:0000313" key="2">
    <source>
        <dbReference type="Proteomes" id="UP000239899"/>
    </source>
</evidence>
<sequence>MAGARLLKPPTGLTFLRLAAIISLPALACLVAYRHGSQLGSGAAFAWLQLYAGAPCVECQVFVNHLYKILVLRQPKAASRTLLHHFGLCKWAGRVLHEETGCLTKWEDPALVPTSAEVAARPTYLPLRNLSQAQVADIWKEYFVVTHVRDPFSRAVSQYRHALYTNLAEPAECEALSQEMDWNRVCTSPLELPKLCARRPDCCLQKLTDDVWWKLVHLAPQAACMTTPDGRMAADFVVRWDHMPEDLAELTQQLNARPGVPHLRLGQQSGGAWLGLDPKEQYCSMDEYYTGQHAHCKAGIAAYFAEDLRLLLGSSVDDRQAT</sequence>
<dbReference type="GO" id="GO:0008146">
    <property type="term" value="F:sulfotransferase activity"/>
    <property type="evidence" value="ECO:0007669"/>
    <property type="project" value="InterPro"/>
</dbReference>
<dbReference type="AlphaFoldDB" id="A0A2P6TD46"/>
<dbReference type="GO" id="GO:0016020">
    <property type="term" value="C:membrane"/>
    <property type="evidence" value="ECO:0007669"/>
    <property type="project" value="InterPro"/>
</dbReference>
<protein>
    <recommendedName>
        <fullName evidence="3">Sulfotransferase family</fullName>
    </recommendedName>
</protein>
<dbReference type="STRING" id="3076.A0A2P6TD46"/>
<reference evidence="1 2" key="1">
    <citation type="journal article" date="2018" name="Plant J.">
        <title>Genome sequences of Chlorella sorokiniana UTEX 1602 and Micractinium conductrix SAG 241.80: implications to maltose excretion by a green alga.</title>
        <authorList>
            <person name="Arriola M.B."/>
            <person name="Velmurugan N."/>
            <person name="Zhang Y."/>
            <person name="Plunkett M.H."/>
            <person name="Hondzo H."/>
            <person name="Barney B.M."/>
        </authorList>
    </citation>
    <scope>NUCLEOTIDE SEQUENCE [LARGE SCALE GENOMIC DNA]</scope>
    <source>
        <strain evidence="2">UTEX 1602</strain>
    </source>
</reference>
<dbReference type="EMBL" id="LHPG02000023">
    <property type="protein sequence ID" value="PRW20553.1"/>
    <property type="molecule type" value="Genomic_DNA"/>
</dbReference>
<keyword evidence="2" id="KW-1185">Reference proteome</keyword>
<accession>A0A2P6TD46</accession>
<evidence type="ECO:0000313" key="1">
    <source>
        <dbReference type="EMBL" id="PRW20553.1"/>
    </source>
</evidence>
<name>A0A2P6TD46_CHLSO</name>
<organism evidence="1 2">
    <name type="scientific">Chlorella sorokiniana</name>
    <name type="common">Freshwater green alga</name>
    <dbReference type="NCBI Taxonomy" id="3076"/>
    <lineage>
        <taxon>Eukaryota</taxon>
        <taxon>Viridiplantae</taxon>
        <taxon>Chlorophyta</taxon>
        <taxon>core chlorophytes</taxon>
        <taxon>Trebouxiophyceae</taxon>
        <taxon>Chlorellales</taxon>
        <taxon>Chlorellaceae</taxon>
        <taxon>Chlorella clade</taxon>
        <taxon>Chlorella</taxon>
    </lineage>
</organism>
<dbReference type="Pfam" id="PF03567">
    <property type="entry name" value="Sulfotransfer_2"/>
    <property type="match status" value="1"/>
</dbReference>
<dbReference type="Proteomes" id="UP000239899">
    <property type="component" value="Unassembled WGS sequence"/>
</dbReference>
<comment type="caution">
    <text evidence="1">The sequence shown here is derived from an EMBL/GenBank/DDBJ whole genome shotgun (WGS) entry which is preliminary data.</text>
</comment>